<protein>
    <submittedName>
        <fullName evidence="1">Uncharacterized protein</fullName>
    </submittedName>
</protein>
<evidence type="ECO:0000313" key="1">
    <source>
        <dbReference type="EMBL" id="KAI3810711.1"/>
    </source>
</evidence>
<sequence length="158" mass="17621">MQAFPYISQTRIFLICSLISHHLRLSVMLSAAVAHHRSNTNDGHHRSNTNDGHHRTVTDQVTLSLFYLPIPFFFAPPPSPPYPPPPTEPKLSTVSSFLCFSTLDACVEDVKKFKSGAVVGRVYQGVSSATSDHGSQYEGYGNVHNMQNNGQKMYQIYH</sequence>
<proteinExistence type="predicted"/>
<accession>A0ACB9ISB8</accession>
<organism evidence="1 2">
    <name type="scientific">Smallanthus sonchifolius</name>
    <dbReference type="NCBI Taxonomy" id="185202"/>
    <lineage>
        <taxon>Eukaryota</taxon>
        <taxon>Viridiplantae</taxon>
        <taxon>Streptophyta</taxon>
        <taxon>Embryophyta</taxon>
        <taxon>Tracheophyta</taxon>
        <taxon>Spermatophyta</taxon>
        <taxon>Magnoliopsida</taxon>
        <taxon>eudicotyledons</taxon>
        <taxon>Gunneridae</taxon>
        <taxon>Pentapetalae</taxon>
        <taxon>asterids</taxon>
        <taxon>campanulids</taxon>
        <taxon>Asterales</taxon>
        <taxon>Asteraceae</taxon>
        <taxon>Asteroideae</taxon>
        <taxon>Heliantheae alliance</taxon>
        <taxon>Millerieae</taxon>
        <taxon>Smallanthus</taxon>
    </lineage>
</organism>
<dbReference type="EMBL" id="CM042024">
    <property type="protein sequence ID" value="KAI3810711.1"/>
    <property type="molecule type" value="Genomic_DNA"/>
</dbReference>
<dbReference type="Proteomes" id="UP001056120">
    <property type="component" value="Linkage Group LG07"/>
</dbReference>
<gene>
    <name evidence="1" type="ORF">L1987_20333</name>
</gene>
<keyword evidence="2" id="KW-1185">Reference proteome</keyword>
<comment type="caution">
    <text evidence="1">The sequence shown here is derived from an EMBL/GenBank/DDBJ whole genome shotgun (WGS) entry which is preliminary data.</text>
</comment>
<reference evidence="1 2" key="2">
    <citation type="journal article" date="2022" name="Mol. Ecol. Resour.">
        <title>The genomes of chicory, endive, great burdock and yacon provide insights into Asteraceae paleo-polyploidization history and plant inulin production.</title>
        <authorList>
            <person name="Fan W."/>
            <person name="Wang S."/>
            <person name="Wang H."/>
            <person name="Wang A."/>
            <person name="Jiang F."/>
            <person name="Liu H."/>
            <person name="Zhao H."/>
            <person name="Xu D."/>
            <person name="Zhang Y."/>
        </authorList>
    </citation>
    <scope>NUCLEOTIDE SEQUENCE [LARGE SCALE GENOMIC DNA]</scope>
    <source>
        <strain evidence="2">cv. Yunnan</strain>
        <tissue evidence="1">Leaves</tissue>
    </source>
</reference>
<evidence type="ECO:0000313" key="2">
    <source>
        <dbReference type="Proteomes" id="UP001056120"/>
    </source>
</evidence>
<name>A0ACB9ISB8_9ASTR</name>
<reference evidence="2" key="1">
    <citation type="journal article" date="2022" name="Mol. Ecol. Resour.">
        <title>The genomes of chicory, endive, great burdock and yacon provide insights into Asteraceae palaeo-polyploidization history and plant inulin production.</title>
        <authorList>
            <person name="Fan W."/>
            <person name="Wang S."/>
            <person name="Wang H."/>
            <person name="Wang A."/>
            <person name="Jiang F."/>
            <person name="Liu H."/>
            <person name="Zhao H."/>
            <person name="Xu D."/>
            <person name="Zhang Y."/>
        </authorList>
    </citation>
    <scope>NUCLEOTIDE SEQUENCE [LARGE SCALE GENOMIC DNA]</scope>
    <source>
        <strain evidence="2">cv. Yunnan</strain>
    </source>
</reference>